<evidence type="ECO:0000313" key="1">
    <source>
        <dbReference type="EMBL" id="SFZ87787.1"/>
    </source>
</evidence>
<sequence length="38" mass="4496">MAALFIYSELIELNSCFNNYFGVKKQTIRQKLMIVLQK</sequence>
<name>A0A1K2I623_9LACO</name>
<protein>
    <submittedName>
        <fullName evidence="1">Uncharacterized protein</fullName>
    </submittedName>
</protein>
<proteinExistence type="predicted"/>
<accession>A0A1K2I623</accession>
<dbReference type="EMBL" id="LT634362">
    <property type="protein sequence ID" value="SFZ87787.1"/>
    <property type="molecule type" value="Genomic_DNA"/>
</dbReference>
<dbReference type="AlphaFoldDB" id="A0A1K2I623"/>
<reference evidence="1" key="1">
    <citation type="submission" date="2016-11" db="EMBL/GenBank/DDBJ databases">
        <authorList>
            <person name="Jaros S."/>
            <person name="Januszkiewicz K."/>
            <person name="Wedrychowicz H."/>
        </authorList>
    </citation>
    <scope>NUCLEOTIDE SEQUENCE</scope>
    <source>
        <strain evidence="1">ACA-DC 565</strain>
    </source>
</reference>
<organism evidence="1">
    <name type="scientific">Loigolactobacillus rennini</name>
    <dbReference type="NCBI Taxonomy" id="238013"/>
    <lineage>
        <taxon>Bacteria</taxon>
        <taxon>Bacillati</taxon>
        <taxon>Bacillota</taxon>
        <taxon>Bacilli</taxon>
        <taxon>Lactobacillales</taxon>
        <taxon>Lactobacillaceae</taxon>
        <taxon>Loigolactobacillus</taxon>
    </lineage>
</organism>
<gene>
    <name evidence="1" type="ORF">LREN565_0900</name>
</gene>